<dbReference type="Pfam" id="PF23598">
    <property type="entry name" value="LRR_14"/>
    <property type="match status" value="1"/>
</dbReference>
<dbReference type="PANTHER" id="PTHR36766">
    <property type="entry name" value="PLANT BROAD-SPECTRUM MILDEW RESISTANCE PROTEIN RPW8"/>
    <property type="match status" value="1"/>
</dbReference>
<keyword evidence="8" id="KW-1185">Reference proteome</keyword>
<dbReference type="Pfam" id="PF23559">
    <property type="entry name" value="WHD_DRP"/>
    <property type="match status" value="1"/>
</dbReference>
<dbReference type="InterPro" id="IPR055414">
    <property type="entry name" value="LRR_R13L4/SHOC2-like"/>
</dbReference>
<accession>A0ABP0WFJ0</accession>
<name>A0ABP0WFJ0_9BRYO</name>
<dbReference type="InterPro" id="IPR003591">
    <property type="entry name" value="Leu-rich_rpt_typical-subtyp"/>
</dbReference>
<evidence type="ECO:0000259" key="4">
    <source>
        <dbReference type="Pfam" id="PF00931"/>
    </source>
</evidence>
<dbReference type="PANTHER" id="PTHR36766:SF30">
    <property type="entry name" value="TIR-NBS TYPE DISEASE RESISTANCE PROTEIN-RELATED"/>
    <property type="match status" value="1"/>
</dbReference>
<dbReference type="InterPro" id="IPR029058">
    <property type="entry name" value="AB_hydrolase_fold"/>
</dbReference>
<keyword evidence="2" id="KW-0677">Repeat</keyword>
<dbReference type="PRINTS" id="PR00364">
    <property type="entry name" value="DISEASERSIST"/>
</dbReference>
<evidence type="ECO:0000256" key="2">
    <source>
        <dbReference type="ARBA" id="ARBA00022737"/>
    </source>
</evidence>
<dbReference type="Gene3D" id="3.40.50.1820">
    <property type="entry name" value="alpha/beta hydrolase"/>
    <property type="match status" value="1"/>
</dbReference>
<dbReference type="Gene3D" id="1.10.8.430">
    <property type="entry name" value="Helical domain of apoptotic protease-activating factors"/>
    <property type="match status" value="1"/>
</dbReference>
<evidence type="ECO:0000259" key="6">
    <source>
        <dbReference type="Pfam" id="PF23598"/>
    </source>
</evidence>
<dbReference type="InterPro" id="IPR058922">
    <property type="entry name" value="WHD_DRP"/>
</dbReference>
<dbReference type="InterPro" id="IPR032675">
    <property type="entry name" value="LRR_dom_sf"/>
</dbReference>
<dbReference type="Gene3D" id="3.80.10.10">
    <property type="entry name" value="Ribonuclease Inhibitor"/>
    <property type="match status" value="2"/>
</dbReference>
<dbReference type="Gene3D" id="1.10.10.10">
    <property type="entry name" value="Winged helix-like DNA-binding domain superfamily/Winged helix DNA-binding domain"/>
    <property type="match status" value="1"/>
</dbReference>
<evidence type="ECO:0000256" key="1">
    <source>
        <dbReference type="ARBA" id="ARBA00022614"/>
    </source>
</evidence>
<dbReference type="InterPro" id="IPR027417">
    <property type="entry name" value="P-loop_NTPase"/>
</dbReference>
<dbReference type="InterPro" id="IPR002182">
    <property type="entry name" value="NB-ARC"/>
</dbReference>
<protein>
    <recommendedName>
        <fullName evidence="9">NB-ARC domain-containing protein</fullName>
    </recommendedName>
</protein>
<feature type="domain" description="NB-ARC" evidence="4">
    <location>
        <begin position="327"/>
        <end position="478"/>
    </location>
</feature>
<dbReference type="SUPFAM" id="SSF52058">
    <property type="entry name" value="L domain-like"/>
    <property type="match status" value="1"/>
</dbReference>
<sequence length="1016" mass="115745">MAASSSDWPVHQLWPPSGDKRSTELVVVLFHGLQLTANDTSDAWSRTWIQRGHDDVCWPQEWLPFDLGKVVRILSVSYNAHVVNSPHDHVSEIAHNLFQTLMNPRYEWHHPIILIGHSFGGLVLKSLVVQLKTRLAIENATDPWSKATVQCAKVFLSNLKGVAFFAVPHAGSSNIAKYVNKLLRCYNRHHRGIMDNIRPWQRDMEKLSLDFDRIVTENEIIIYAFCEGRPMEQVGILVDFSSAQRLAGDNCYKVEDANHMEVCKPSSKEHPSYGLLLQFIITCGKVARECVRPFQEVHDLPQKTFGLESYVKSVEATVTSEGSDAAPRYVGVWGMGGVGKTLLLQRLYGSPEVYGHFQGAKFIWLTVGQTPDIMAIYRSLSEELDFKPELYLNSEDYKLKLYNRFRQKRVFLVLDDVWKDKAFDSLDLAKGDGSVTLLTTRDCSLLERASPHISQVHMTPLLKEDSWRLFCVHAFRSPSNVPSELKELAQSMAEECEGLPLALKVIGRAMFGKTSPELQWEPLLKKLRESRMQERTVEEELYERLRLGYDLLAEDDWRLKECFHYFAAFPQDSKISFEHILWYWIGEGLVPAHDGDDPRADAFSLLHKLWERSFIESNEEVSDEEGFLWIKLHDVMRDLAFYILEKDCGTPPAKQLYFYRVDQNLEEVPKECTAISEGLRLSLYSNKLGTLPESFYAPKLVSLLLGGNRIVSLPANFLRSFPKLRVLDLSGGRFENLPEELCDLKDLVCLDLSHCELKKLPATVWKLHVLKCLVLRQCWQLNYLPSGVAGLRALQVFDTRGCGNLTWAEHTPLRPARAEFLGHAYPTFPVSLKEICRLVVLTQLTISGRNPRLEVPHSISALTNLKVLHLELYGVKALPAGMPYWCNQLHELDLSGCMNLGYLPSSFTCCGAFPALVKFRLCRCSQLVKFPEVQEGALPKLRTLDFSGCNFLTLPLSLKVLTSLKKLILPDQLWGCRHTLVEKTLVENIVKSPHCGGRFNIKYDRTTELEKSFNFK</sequence>
<dbReference type="InterPro" id="IPR042197">
    <property type="entry name" value="Apaf_helical"/>
</dbReference>
<dbReference type="InterPro" id="IPR001611">
    <property type="entry name" value="Leu-rich_rpt"/>
</dbReference>
<keyword evidence="1" id="KW-0433">Leucine-rich repeat</keyword>
<reference evidence="7" key="1">
    <citation type="submission" date="2024-02" db="EMBL/GenBank/DDBJ databases">
        <authorList>
            <consortium name="ELIXIR-Norway"/>
            <consortium name="Elixir Norway"/>
        </authorList>
    </citation>
    <scope>NUCLEOTIDE SEQUENCE</scope>
</reference>
<feature type="domain" description="Disease resistance R13L4/SHOC-2-like LRR" evidence="6">
    <location>
        <begin position="716"/>
        <end position="799"/>
    </location>
</feature>
<dbReference type="Gene3D" id="3.40.50.300">
    <property type="entry name" value="P-loop containing nucleotide triphosphate hydrolases"/>
    <property type="match status" value="1"/>
</dbReference>
<evidence type="ECO:0000259" key="5">
    <source>
        <dbReference type="Pfam" id="PF23559"/>
    </source>
</evidence>
<evidence type="ECO:0000313" key="7">
    <source>
        <dbReference type="EMBL" id="CAK9265614.1"/>
    </source>
</evidence>
<dbReference type="SMART" id="SM00369">
    <property type="entry name" value="LRR_TYP"/>
    <property type="match status" value="4"/>
</dbReference>
<dbReference type="SUPFAM" id="SSF53474">
    <property type="entry name" value="alpha/beta-Hydrolases"/>
    <property type="match status" value="1"/>
</dbReference>
<organism evidence="7 8">
    <name type="scientific">Sphagnum jensenii</name>
    <dbReference type="NCBI Taxonomy" id="128206"/>
    <lineage>
        <taxon>Eukaryota</taxon>
        <taxon>Viridiplantae</taxon>
        <taxon>Streptophyta</taxon>
        <taxon>Embryophyta</taxon>
        <taxon>Bryophyta</taxon>
        <taxon>Sphagnophytina</taxon>
        <taxon>Sphagnopsida</taxon>
        <taxon>Sphagnales</taxon>
        <taxon>Sphagnaceae</taxon>
        <taxon>Sphagnum</taxon>
    </lineage>
</organism>
<dbReference type="InterPro" id="IPR036388">
    <property type="entry name" value="WH-like_DNA-bd_sf"/>
</dbReference>
<proteinExistence type="predicted"/>
<dbReference type="Pfam" id="PF00931">
    <property type="entry name" value="NB-ARC"/>
    <property type="match status" value="1"/>
</dbReference>
<dbReference type="SUPFAM" id="SSF52540">
    <property type="entry name" value="P-loop containing nucleoside triphosphate hydrolases"/>
    <property type="match status" value="1"/>
</dbReference>
<dbReference type="EMBL" id="OZ020112">
    <property type="protein sequence ID" value="CAK9265614.1"/>
    <property type="molecule type" value="Genomic_DNA"/>
</dbReference>
<keyword evidence="3" id="KW-0611">Plant defense</keyword>
<evidence type="ECO:0000256" key="3">
    <source>
        <dbReference type="ARBA" id="ARBA00022821"/>
    </source>
</evidence>
<feature type="domain" description="Disease resistance protein winged helix" evidence="5">
    <location>
        <begin position="569"/>
        <end position="640"/>
    </location>
</feature>
<dbReference type="Proteomes" id="UP001497444">
    <property type="component" value="Chromosome 17"/>
</dbReference>
<dbReference type="Pfam" id="PF00560">
    <property type="entry name" value="LRR_1"/>
    <property type="match status" value="2"/>
</dbReference>
<evidence type="ECO:0008006" key="9">
    <source>
        <dbReference type="Google" id="ProtNLM"/>
    </source>
</evidence>
<gene>
    <name evidence="7" type="ORF">CSSPJE1EN1_LOCUS11092</name>
</gene>
<evidence type="ECO:0000313" key="8">
    <source>
        <dbReference type="Proteomes" id="UP001497444"/>
    </source>
</evidence>